<evidence type="ECO:0000256" key="1">
    <source>
        <dbReference type="ARBA" id="ARBA00022729"/>
    </source>
</evidence>
<protein>
    <submittedName>
        <fullName evidence="2">Uncharacterized protein</fullName>
    </submittedName>
</protein>
<comment type="caution">
    <text evidence="2">The sequence shown here is derived from an EMBL/GenBank/DDBJ whole genome shotgun (WGS) entry which is preliminary data.</text>
</comment>
<dbReference type="SUPFAM" id="SSF69318">
    <property type="entry name" value="Integrin alpha N-terminal domain"/>
    <property type="match status" value="1"/>
</dbReference>
<dbReference type="AlphaFoldDB" id="A0A1F5TA60"/>
<gene>
    <name evidence="2" type="ORF">A2482_00045</name>
</gene>
<evidence type="ECO:0000313" key="2">
    <source>
        <dbReference type="EMBL" id="OGF35643.1"/>
    </source>
</evidence>
<reference evidence="2 3" key="1">
    <citation type="journal article" date="2016" name="Nat. Commun.">
        <title>Thousands of microbial genomes shed light on interconnected biogeochemical processes in an aquifer system.</title>
        <authorList>
            <person name="Anantharaman K."/>
            <person name="Brown C.T."/>
            <person name="Hug L.A."/>
            <person name="Sharon I."/>
            <person name="Castelle C.J."/>
            <person name="Probst A.J."/>
            <person name="Thomas B.C."/>
            <person name="Singh A."/>
            <person name="Wilkins M.J."/>
            <person name="Karaoz U."/>
            <person name="Brodie E.L."/>
            <person name="Williams K.H."/>
            <person name="Hubbard S.S."/>
            <person name="Banfield J.F."/>
        </authorList>
    </citation>
    <scope>NUCLEOTIDE SEQUENCE [LARGE SCALE GENOMIC DNA]</scope>
</reference>
<accession>A0A1F5TA60</accession>
<dbReference type="Pfam" id="PF14885">
    <property type="entry name" value="GHL15"/>
    <property type="match status" value="1"/>
</dbReference>
<dbReference type="PANTHER" id="PTHR46580">
    <property type="entry name" value="SENSOR KINASE-RELATED"/>
    <property type="match status" value="1"/>
</dbReference>
<dbReference type="EMBL" id="MFGM01000046">
    <property type="protein sequence ID" value="OGF35643.1"/>
    <property type="molecule type" value="Genomic_DNA"/>
</dbReference>
<keyword evidence="1" id="KW-0732">Signal</keyword>
<dbReference type="Gene3D" id="2.130.10.130">
    <property type="entry name" value="Integrin alpha, N-terminal"/>
    <property type="match status" value="1"/>
</dbReference>
<organism evidence="2 3">
    <name type="scientific">Candidatus Falkowbacteria bacterium RIFOXYC2_FULL_48_21</name>
    <dbReference type="NCBI Taxonomy" id="1798005"/>
    <lineage>
        <taxon>Bacteria</taxon>
        <taxon>Candidatus Falkowiibacteriota</taxon>
    </lineage>
</organism>
<dbReference type="Proteomes" id="UP000178656">
    <property type="component" value="Unassembled WGS sequence"/>
</dbReference>
<evidence type="ECO:0000313" key="3">
    <source>
        <dbReference type="Proteomes" id="UP000178656"/>
    </source>
</evidence>
<dbReference type="Pfam" id="PF13517">
    <property type="entry name" value="FG-GAP_3"/>
    <property type="match status" value="1"/>
</dbReference>
<dbReference type="InterPro" id="IPR013517">
    <property type="entry name" value="FG-GAP"/>
</dbReference>
<dbReference type="InterPro" id="IPR029455">
    <property type="entry name" value="GHL15"/>
</dbReference>
<name>A0A1F5TA60_9BACT</name>
<sequence length="690" mass="76089">MAGLSRKILAVLAFWLFIATPFVIQGADLNHNKYPKLANLFFRWDITPAEAKDLAKWDVLIIDMDVQTYSPNSLKLLKQYNPNIKLVAYLASQEIRGDSGTLNGTLRQKLFNRINYQWWLKDGGGNKVAWWPQNPMLNVTSDCPVVNNQRWSDALPWFVKTEIMSTGYWDGVFYDNVWDNISFMSSYSIDLNGDGQAEAVGDLNAKWKSGMETLLSNTRNILGSDALVLGNGGEAFYKYMNGTLYEHFPVKGWADMMKKYRFINDNGYNPALGILNVNVNNNGNQKDYKKMRFGLTSSLLDDGYYSFDNGDQSHRETWWYDEYEAYLGQPAGEAFNIATSSSNFSDGPLRQSFSEAGVWRRDFKNGLVLVNSSGKEQYVDLGGEYEKLNGDQDPSVNDGSFISDLDLAPQDGVILLRPIDKIVNAAFGNGSFARVFNGYGHQSRTGFFAYNDAFKGSTQIIEKDLDNDGLREIIVADATAVKIYNQQKELLDVFFPYGEKYNKGINIAVGDLDNNGTLEIVTGTDKGGGPQIRVFNNQGKLINPGFFAYASNFRGGVNVAVADLNGDGWLEIVAGAGYGGGPHVRVFAPDGRLINPGFFAYDKSFRGGVNVAAGDIDGDGVDEIVTGSGKGGGSQVRVFDRFGKSEGLDFFAFEKTARDGVKVAVTDMDGDGKMEIIATTVNVFTIAGGR</sequence>
<dbReference type="InterPro" id="IPR028994">
    <property type="entry name" value="Integrin_alpha_N"/>
</dbReference>
<dbReference type="PANTHER" id="PTHR46580:SF4">
    <property type="entry name" value="ATP_GTP-BINDING PROTEIN"/>
    <property type="match status" value="1"/>
</dbReference>
<proteinExistence type="predicted"/>